<protein>
    <submittedName>
        <fullName evidence="1">Ribosomal protein S1</fullName>
    </submittedName>
</protein>
<dbReference type="RefSeq" id="WP_184344816.1">
    <property type="nucleotide sequence ID" value="NZ_JACHIG010000025.1"/>
</dbReference>
<dbReference type="Proteomes" id="UP000590740">
    <property type="component" value="Unassembled WGS sequence"/>
</dbReference>
<comment type="caution">
    <text evidence="1">The sequence shown here is derived from an EMBL/GenBank/DDBJ whole genome shotgun (WGS) entry which is preliminary data.</text>
</comment>
<organism evidence="1 2">
    <name type="scientific">Prosthecobacter vanneervenii</name>
    <dbReference type="NCBI Taxonomy" id="48466"/>
    <lineage>
        <taxon>Bacteria</taxon>
        <taxon>Pseudomonadati</taxon>
        <taxon>Verrucomicrobiota</taxon>
        <taxon>Verrucomicrobiia</taxon>
        <taxon>Verrucomicrobiales</taxon>
        <taxon>Verrucomicrobiaceae</taxon>
        <taxon>Prosthecobacter</taxon>
    </lineage>
</organism>
<evidence type="ECO:0000313" key="2">
    <source>
        <dbReference type="Proteomes" id="UP000590740"/>
    </source>
</evidence>
<keyword evidence="2" id="KW-1185">Reference proteome</keyword>
<proteinExistence type="predicted"/>
<dbReference type="GO" id="GO:0005840">
    <property type="term" value="C:ribosome"/>
    <property type="evidence" value="ECO:0007669"/>
    <property type="project" value="UniProtKB-KW"/>
</dbReference>
<keyword evidence="1" id="KW-0689">Ribosomal protein</keyword>
<keyword evidence="1" id="KW-0687">Ribonucleoprotein</keyword>
<dbReference type="AlphaFoldDB" id="A0A7W7YH29"/>
<accession>A0A7W7YH29</accession>
<evidence type="ECO:0000313" key="1">
    <source>
        <dbReference type="EMBL" id="MBB5035730.1"/>
    </source>
</evidence>
<dbReference type="EMBL" id="JACHIG010000025">
    <property type="protein sequence ID" value="MBB5035730.1"/>
    <property type="molecule type" value="Genomic_DNA"/>
</dbReference>
<sequence>MHAPGTRLTATVTRLRSNAAELSAEDGSLLLMLGPYASADGTVPVEDVLSVGQCVVVAVMRYAPSQALHTVRLSC</sequence>
<reference evidence="1 2" key="1">
    <citation type="submission" date="2020-08" db="EMBL/GenBank/DDBJ databases">
        <title>Genomic Encyclopedia of Type Strains, Phase IV (KMG-IV): sequencing the most valuable type-strain genomes for metagenomic binning, comparative biology and taxonomic classification.</title>
        <authorList>
            <person name="Goeker M."/>
        </authorList>
    </citation>
    <scope>NUCLEOTIDE SEQUENCE [LARGE SCALE GENOMIC DNA]</scope>
    <source>
        <strain evidence="1 2">DSM 12252</strain>
    </source>
</reference>
<name>A0A7W7YH29_9BACT</name>
<gene>
    <name evidence="1" type="ORF">HNQ65_005344</name>
</gene>